<dbReference type="STRING" id="113226.A0A139I6J8"/>
<dbReference type="PROSITE" id="PS00211">
    <property type="entry name" value="ABC_TRANSPORTER_1"/>
    <property type="match status" value="2"/>
</dbReference>
<feature type="transmembrane region" description="Helical" evidence="13">
    <location>
        <begin position="88"/>
        <end position="112"/>
    </location>
</feature>
<feature type="domain" description="ABC transporter" evidence="14">
    <location>
        <begin position="364"/>
        <end position="609"/>
    </location>
</feature>
<dbReference type="GO" id="GO:0005524">
    <property type="term" value="F:ATP binding"/>
    <property type="evidence" value="ECO:0007669"/>
    <property type="project" value="UniProtKB-KW"/>
</dbReference>
<protein>
    <submittedName>
        <fullName evidence="16">Uncharacterized protein</fullName>
    </submittedName>
</protein>
<dbReference type="InterPro" id="IPR017871">
    <property type="entry name" value="ABC_transporter-like_CS"/>
</dbReference>
<feature type="transmembrane region" description="Helical" evidence="13">
    <location>
        <begin position="911"/>
        <end position="933"/>
    </location>
</feature>
<feature type="domain" description="ABC transmembrane type-1" evidence="15">
    <location>
        <begin position="38"/>
        <end position="329"/>
    </location>
</feature>
<dbReference type="InterPro" id="IPR011527">
    <property type="entry name" value="ABC1_TM_dom"/>
</dbReference>
<dbReference type="InterPro" id="IPR036640">
    <property type="entry name" value="ABC1_TM_sf"/>
</dbReference>
<dbReference type="InterPro" id="IPR003439">
    <property type="entry name" value="ABC_transporter-like_ATP-bd"/>
</dbReference>
<dbReference type="Gene3D" id="1.20.1560.10">
    <property type="entry name" value="ABC transporter type 1, transmembrane domain"/>
    <property type="match status" value="1"/>
</dbReference>
<keyword evidence="5 13" id="KW-0812">Transmembrane</keyword>
<feature type="domain" description="ABC transporter" evidence="14">
    <location>
        <begin position="1011"/>
        <end position="1253"/>
    </location>
</feature>
<evidence type="ECO:0000256" key="6">
    <source>
        <dbReference type="ARBA" id="ARBA00022737"/>
    </source>
</evidence>
<evidence type="ECO:0000256" key="12">
    <source>
        <dbReference type="SAM" id="MobiDB-lite"/>
    </source>
</evidence>
<dbReference type="FunFam" id="3.40.50.300:FF:000913">
    <property type="entry name" value="ABC multidrug transporter SitT"/>
    <property type="match status" value="1"/>
</dbReference>
<dbReference type="SMART" id="SM00382">
    <property type="entry name" value="AAA"/>
    <property type="match status" value="2"/>
</dbReference>
<dbReference type="PANTHER" id="PTHR43394">
    <property type="entry name" value="ATP-DEPENDENT PERMEASE MDL1, MITOCHONDRIAL"/>
    <property type="match status" value="1"/>
</dbReference>
<dbReference type="CDD" id="cd18578">
    <property type="entry name" value="ABC_6TM_Pgp_ABCB1_D2_like"/>
    <property type="match status" value="1"/>
</dbReference>
<dbReference type="FunFam" id="1.20.1560.10:FF:000057">
    <property type="entry name" value="ABC multidrug transporter SitT"/>
    <property type="match status" value="1"/>
</dbReference>
<dbReference type="Pfam" id="PF00005">
    <property type="entry name" value="ABC_tran"/>
    <property type="match status" value="2"/>
</dbReference>
<dbReference type="GO" id="GO:0015421">
    <property type="term" value="F:ABC-type oligopeptide transporter activity"/>
    <property type="evidence" value="ECO:0007669"/>
    <property type="project" value="TreeGrafter"/>
</dbReference>
<dbReference type="Proteomes" id="UP000073492">
    <property type="component" value="Unassembled WGS sequence"/>
</dbReference>
<feature type="transmembrane region" description="Helical" evidence="13">
    <location>
        <begin position="161"/>
        <end position="181"/>
    </location>
</feature>
<evidence type="ECO:0000313" key="17">
    <source>
        <dbReference type="Proteomes" id="UP000073492"/>
    </source>
</evidence>
<dbReference type="OrthoDB" id="6500128at2759"/>
<evidence type="ECO:0000259" key="15">
    <source>
        <dbReference type="PROSITE" id="PS50929"/>
    </source>
</evidence>
<dbReference type="SUPFAM" id="SSF52540">
    <property type="entry name" value="P-loop containing nucleoside triphosphate hydrolases"/>
    <property type="match status" value="2"/>
</dbReference>
<comment type="caution">
    <text evidence="16">The sequence shown here is derived from an EMBL/GenBank/DDBJ whole genome shotgun (WGS) entry which is preliminary data.</text>
</comment>
<comment type="similarity">
    <text evidence="3">Belongs to the ABC transporter superfamily. ABCB family. Multidrug resistance exporter (TC 3.A.1.201) subfamily.</text>
</comment>
<dbReference type="GO" id="GO:0016887">
    <property type="term" value="F:ATP hydrolysis activity"/>
    <property type="evidence" value="ECO:0007669"/>
    <property type="project" value="InterPro"/>
</dbReference>
<feature type="transmembrane region" description="Helical" evidence="13">
    <location>
        <begin position="725"/>
        <end position="752"/>
    </location>
</feature>
<dbReference type="FunFam" id="3.40.50.300:FF:001530">
    <property type="entry name" value="ABC multidrug transporter (Eurofung)"/>
    <property type="match status" value="1"/>
</dbReference>
<dbReference type="PROSITE" id="PS50893">
    <property type="entry name" value="ABC_TRANSPORTER_2"/>
    <property type="match status" value="2"/>
</dbReference>
<evidence type="ECO:0000256" key="4">
    <source>
        <dbReference type="ARBA" id="ARBA00022448"/>
    </source>
</evidence>
<feature type="domain" description="ABC transmembrane type-1" evidence="15">
    <location>
        <begin position="685"/>
        <end position="972"/>
    </location>
</feature>
<evidence type="ECO:0000256" key="11">
    <source>
        <dbReference type="ARBA" id="ARBA00023180"/>
    </source>
</evidence>
<keyword evidence="10 13" id="KW-0472">Membrane</keyword>
<gene>
    <name evidence="16" type="ORF">AC579_504</name>
</gene>
<proteinExistence type="inferred from homology"/>
<feature type="compositionally biased region" description="Acidic residues" evidence="12">
    <location>
        <begin position="619"/>
        <end position="633"/>
    </location>
</feature>
<dbReference type="GO" id="GO:0012505">
    <property type="term" value="C:endomembrane system"/>
    <property type="evidence" value="ECO:0007669"/>
    <property type="project" value="UniProtKB-SubCell"/>
</dbReference>
<dbReference type="InterPro" id="IPR003593">
    <property type="entry name" value="AAA+_ATPase"/>
</dbReference>
<feature type="transmembrane region" description="Helical" evidence="13">
    <location>
        <begin position="945"/>
        <end position="964"/>
    </location>
</feature>
<dbReference type="CDD" id="cd03249">
    <property type="entry name" value="ABC_MTABC3_MDL1_MDL2"/>
    <property type="match status" value="1"/>
</dbReference>
<dbReference type="GO" id="GO:0090374">
    <property type="term" value="P:oligopeptide export from mitochondrion"/>
    <property type="evidence" value="ECO:0007669"/>
    <property type="project" value="TreeGrafter"/>
</dbReference>
<evidence type="ECO:0000256" key="10">
    <source>
        <dbReference type="ARBA" id="ARBA00023136"/>
    </source>
</evidence>
<dbReference type="PROSITE" id="PS50929">
    <property type="entry name" value="ABC_TM1F"/>
    <property type="match status" value="2"/>
</dbReference>
<evidence type="ECO:0000256" key="9">
    <source>
        <dbReference type="ARBA" id="ARBA00022989"/>
    </source>
</evidence>
<keyword evidence="17" id="KW-1185">Reference proteome</keyword>
<dbReference type="CDD" id="cd18577">
    <property type="entry name" value="ABC_6TM_Pgp_ABCB1_D1_like"/>
    <property type="match status" value="1"/>
</dbReference>
<keyword evidence="11" id="KW-0325">Glycoprotein</keyword>
<evidence type="ECO:0000256" key="1">
    <source>
        <dbReference type="ARBA" id="ARBA00004141"/>
    </source>
</evidence>
<dbReference type="InterPro" id="IPR039421">
    <property type="entry name" value="Type_1_exporter"/>
</dbReference>
<keyword evidence="6" id="KW-0677">Repeat</keyword>
<dbReference type="AlphaFoldDB" id="A0A139I6J8"/>
<feature type="transmembrane region" description="Helical" evidence="13">
    <location>
        <begin position="684"/>
        <end position="705"/>
    </location>
</feature>
<evidence type="ECO:0000256" key="5">
    <source>
        <dbReference type="ARBA" id="ARBA00022692"/>
    </source>
</evidence>
<evidence type="ECO:0000256" key="2">
    <source>
        <dbReference type="ARBA" id="ARBA00004308"/>
    </source>
</evidence>
<accession>A0A139I6J8</accession>
<evidence type="ECO:0000313" key="16">
    <source>
        <dbReference type="EMBL" id="KXT10142.1"/>
    </source>
</evidence>
<reference evidence="16 17" key="1">
    <citation type="submission" date="2015-07" db="EMBL/GenBank/DDBJ databases">
        <title>Comparative genomics of the Sigatoka disease complex on banana suggests a link between parallel evolutionary changes in Pseudocercospora fijiensis and Pseudocercospora eumusae and increased virulence on the banana host.</title>
        <authorList>
            <person name="Chang T.-C."/>
            <person name="Salvucci A."/>
            <person name="Crous P.W."/>
            <person name="Stergiopoulos I."/>
        </authorList>
    </citation>
    <scope>NUCLEOTIDE SEQUENCE [LARGE SCALE GENOMIC DNA]</scope>
    <source>
        <strain evidence="16 17">CBS 116634</strain>
    </source>
</reference>
<feature type="transmembrane region" description="Helical" evidence="13">
    <location>
        <begin position="187"/>
        <end position="206"/>
    </location>
</feature>
<dbReference type="GO" id="GO:0005743">
    <property type="term" value="C:mitochondrial inner membrane"/>
    <property type="evidence" value="ECO:0007669"/>
    <property type="project" value="TreeGrafter"/>
</dbReference>
<feature type="transmembrane region" description="Helical" evidence="13">
    <location>
        <begin position="301"/>
        <end position="321"/>
    </location>
</feature>
<dbReference type="SUPFAM" id="SSF90123">
    <property type="entry name" value="ABC transporter transmembrane region"/>
    <property type="match status" value="2"/>
</dbReference>
<organism evidence="16 17">
    <name type="scientific">Pseudocercospora musae</name>
    <dbReference type="NCBI Taxonomy" id="113226"/>
    <lineage>
        <taxon>Eukaryota</taxon>
        <taxon>Fungi</taxon>
        <taxon>Dikarya</taxon>
        <taxon>Ascomycota</taxon>
        <taxon>Pezizomycotina</taxon>
        <taxon>Dothideomycetes</taxon>
        <taxon>Dothideomycetidae</taxon>
        <taxon>Mycosphaerellales</taxon>
        <taxon>Mycosphaerellaceae</taxon>
        <taxon>Pseudocercospora</taxon>
    </lineage>
</organism>
<feature type="transmembrane region" description="Helical" evidence="13">
    <location>
        <begin position="268"/>
        <end position="289"/>
    </location>
</feature>
<evidence type="ECO:0000259" key="14">
    <source>
        <dbReference type="PROSITE" id="PS50893"/>
    </source>
</evidence>
<comment type="subcellular location">
    <subcellularLocation>
        <location evidence="2">Endomembrane system</location>
    </subcellularLocation>
    <subcellularLocation>
        <location evidence="1">Membrane</location>
        <topology evidence="1">Multi-pass membrane protein</topology>
    </subcellularLocation>
</comment>
<dbReference type="Gene3D" id="3.40.50.300">
    <property type="entry name" value="P-loop containing nucleotide triphosphate hydrolases"/>
    <property type="match status" value="2"/>
</dbReference>
<keyword evidence="7" id="KW-0547">Nucleotide-binding</keyword>
<dbReference type="Pfam" id="PF00664">
    <property type="entry name" value="ABC_membrane"/>
    <property type="match status" value="2"/>
</dbReference>
<keyword evidence="4" id="KW-0813">Transport</keyword>
<feature type="transmembrane region" description="Helical" evidence="13">
    <location>
        <begin position="799"/>
        <end position="822"/>
    </location>
</feature>
<keyword evidence="9 13" id="KW-1133">Transmembrane helix</keyword>
<dbReference type="PANTHER" id="PTHR43394:SF27">
    <property type="entry name" value="ATP-DEPENDENT TRANSLOCASE ABCB1-LIKE"/>
    <property type="match status" value="1"/>
</dbReference>
<keyword evidence="8" id="KW-0067">ATP-binding</keyword>
<sequence length="1260" mass="137838">MPSKDKQSSTAESSFKSVGYNYLRVFSYADRKSWTLNVIAFTAAIGAGIPLPLMELLFGNFVTTFNRFSRHEISSDKYMDEVSRLSLYIVYLFIAKLILSYIHTLCISISAIRTTKALRIDFMKSLLRQEVAYFDSPEAGSPAVKVTTTSNLINQGISEKLTLTIQSVSTFVAVFVVAFASQWKLTLITLAIVPAILFITAVTVAIDARNENILLDIYSKAGLMAEEVFSSIANVHSFWLHPTMSSRYDALLEDAETVGMKKKPNIGIMYSTEFFCVYSGYALAFWKGIRMYNSGEIEQAGKVVTVIFAVVLAATTLTQIAPQLLTLSKAISACGDLFKTIDRQSRIDSLSEAGQKPGHCTGGIVLRDVGFAYPSRPENPVLQGLSLNVPAGKTTALVGESGSGKSTIVGLLERWYEQTSGDIILDGVRLQDLNLRWLRTNVRLIQQEPVLFSGTVFENVEYGLVGTEYENSSQEVKTKLVQQACIDAFAHGFISKLPNGYDTAVGERARMLSGGQKQRIAIARSIISNPSVLIMDEATSALDPRAEAVVQHALDNVSKNRTTIVIAHKLSTIQNAHSIAVMRKGAVIEQGSHRQLLTLGGAYSRLVKAQNLESRRSDEDDSSEDEKEDEELEQILSVQRTKSTMAPSDIEAGRAGSAQNKINYGLLKSLWILMIEQRRLWPSFFIASLTAAGAGGIYPTQAYIFSKTFEVFQRRGSQAVSDGEFWALMFFVVALASVVIFFAMGWVSVIISQSLTRVYRLRLFRSTLYQDMDFFNQPENESGGLTARLSTAATNLQELLGMNVFLILMNIFILLSSSVYGIAVGWKLGLVCVFGALPPLVLSGYVRIRLDGHLEAATSERFANSAAVAAEAISAIRTVNSLTLERSVLSRYAERLSDVAAKSARSFVWTVAFYALSQSISFLAMALGFWYGGKLVSTGEYNSTQFFQVFISVLFGGEAAAMFFQYSTSISKAKTAANLMFNLQQTAAPILEGNPPPSANDDEKRNGPAAVDYESLTFAYPSRPGARILKRVDVSIPAGSFAAFVGPSGCGKTTMISLLSRFYDPTSGDIRLDGNSILESTARAHRLRIGLVQQEPMLYQGTIRDNVALGLADSGSEATEEQIERACTQANIWTFVSSLPEGLNTNVGLRGSQLSGGQKQRVAIARAIIRNPQIMLLDEATSALDTESERVVQAALMDAAKQGSRTTIAVAHRLSTIRDADQIFVFEAGRIVEAGDHAALMAQRGRYYQMCQSQALDRSA</sequence>
<evidence type="ECO:0000256" key="13">
    <source>
        <dbReference type="SAM" id="Phobius"/>
    </source>
</evidence>
<evidence type="ECO:0000256" key="3">
    <source>
        <dbReference type="ARBA" id="ARBA00007577"/>
    </source>
</evidence>
<dbReference type="EMBL" id="LFZO01000284">
    <property type="protein sequence ID" value="KXT10142.1"/>
    <property type="molecule type" value="Genomic_DNA"/>
</dbReference>
<evidence type="ECO:0000256" key="7">
    <source>
        <dbReference type="ARBA" id="ARBA00022741"/>
    </source>
</evidence>
<feature type="transmembrane region" description="Helical" evidence="13">
    <location>
        <begin position="34"/>
        <end position="53"/>
    </location>
</feature>
<name>A0A139I6J8_9PEZI</name>
<feature type="region of interest" description="Disordered" evidence="12">
    <location>
        <begin position="611"/>
        <end position="638"/>
    </location>
</feature>
<dbReference type="InterPro" id="IPR027417">
    <property type="entry name" value="P-loop_NTPase"/>
</dbReference>
<evidence type="ECO:0000256" key="8">
    <source>
        <dbReference type="ARBA" id="ARBA00022840"/>
    </source>
</evidence>